<dbReference type="AlphaFoldDB" id="A0AAV0DU24"/>
<dbReference type="SUPFAM" id="SSF53098">
    <property type="entry name" value="Ribonuclease H-like"/>
    <property type="match status" value="1"/>
</dbReference>
<evidence type="ECO:0000259" key="2">
    <source>
        <dbReference type="PROSITE" id="PS50994"/>
    </source>
</evidence>
<evidence type="ECO:0000256" key="1">
    <source>
        <dbReference type="SAM" id="MobiDB-lite"/>
    </source>
</evidence>
<feature type="region of interest" description="Disordered" evidence="1">
    <location>
        <begin position="1"/>
        <end position="21"/>
    </location>
</feature>
<sequence>MEKTTKGTPQHNGIAERMNRTLNERARCMRLKSGLPKMFWADAVNTATFLINRSPTISLENGIPEERWTCKEGAFGGGESGGPEETGLKLTPLSFEPETSHKIE</sequence>
<evidence type="ECO:0000313" key="3">
    <source>
        <dbReference type="EMBL" id="CAH9109833.1"/>
    </source>
</evidence>
<dbReference type="InterPro" id="IPR039537">
    <property type="entry name" value="Retrotran_Ty1/copia-like"/>
</dbReference>
<dbReference type="GO" id="GO:0015074">
    <property type="term" value="P:DNA integration"/>
    <property type="evidence" value="ECO:0007669"/>
    <property type="project" value="InterPro"/>
</dbReference>
<comment type="caution">
    <text evidence="3">The sequence shown here is derived from an EMBL/GenBank/DDBJ whole genome shotgun (WGS) entry which is preliminary data.</text>
</comment>
<organism evidence="3 4">
    <name type="scientific">Cuscuta epithymum</name>
    <dbReference type="NCBI Taxonomy" id="186058"/>
    <lineage>
        <taxon>Eukaryota</taxon>
        <taxon>Viridiplantae</taxon>
        <taxon>Streptophyta</taxon>
        <taxon>Embryophyta</taxon>
        <taxon>Tracheophyta</taxon>
        <taxon>Spermatophyta</taxon>
        <taxon>Magnoliopsida</taxon>
        <taxon>eudicotyledons</taxon>
        <taxon>Gunneridae</taxon>
        <taxon>Pentapetalae</taxon>
        <taxon>asterids</taxon>
        <taxon>lamiids</taxon>
        <taxon>Solanales</taxon>
        <taxon>Convolvulaceae</taxon>
        <taxon>Cuscuteae</taxon>
        <taxon>Cuscuta</taxon>
        <taxon>Cuscuta subgen. Cuscuta</taxon>
    </lineage>
</organism>
<feature type="domain" description="Integrase catalytic" evidence="2">
    <location>
        <begin position="1"/>
        <end position="72"/>
    </location>
</feature>
<dbReference type="PROSITE" id="PS50994">
    <property type="entry name" value="INTEGRASE"/>
    <property type="match status" value="1"/>
</dbReference>
<evidence type="ECO:0000313" key="4">
    <source>
        <dbReference type="Proteomes" id="UP001152523"/>
    </source>
</evidence>
<protein>
    <recommendedName>
        <fullName evidence="2">Integrase catalytic domain-containing protein</fullName>
    </recommendedName>
</protein>
<dbReference type="InterPro" id="IPR012337">
    <property type="entry name" value="RNaseH-like_sf"/>
</dbReference>
<keyword evidence="4" id="KW-1185">Reference proteome</keyword>
<accession>A0AAV0DU24</accession>
<dbReference type="InterPro" id="IPR001584">
    <property type="entry name" value="Integrase_cat-core"/>
</dbReference>
<dbReference type="InterPro" id="IPR036397">
    <property type="entry name" value="RNaseH_sf"/>
</dbReference>
<dbReference type="Proteomes" id="UP001152523">
    <property type="component" value="Unassembled WGS sequence"/>
</dbReference>
<dbReference type="PANTHER" id="PTHR42648">
    <property type="entry name" value="TRANSPOSASE, PUTATIVE-RELATED"/>
    <property type="match status" value="1"/>
</dbReference>
<name>A0AAV0DU24_9ASTE</name>
<proteinExistence type="predicted"/>
<reference evidence="3" key="1">
    <citation type="submission" date="2022-07" db="EMBL/GenBank/DDBJ databases">
        <authorList>
            <person name="Macas J."/>
            <person name="Novak P."/>
            <person name="Neumann P."/>
        </authorList>
    </citation>
    <scope>NUCLEOTIDE SEQUENCE</scope>
</reference>
<feature type="region of interest" description="Disordered" evidence="1">
    <location>
        <begin position="71"/>
        <end position="104"/>
    </location>
</feature>
<gene>
    <name evidence="3" type="ORF">CEPIT_LOCUS18924</name>
</gene>
<dbReference type="PANTHER" id="PTHR42648:SF28">
    <property type="entry name" value="TRANSPOSON-ENCODED PROTEIN WITH RIBONUCLEASE H-LIKE AND RETROVIRUS ZINC FINGER-LIKE DOMAINS"/>
    <property type="match status" value="1"/>
</dbReference>
<dbReference type="EMBL" id="CAMAPF010000158">
    <property type="protein sequence ID" value="CAH9109833.1"/>
    <property type="molecule type" value="Genomic_DNA"/>
</dbReference>
<dbReference type="GO" id="GO:0003676">
    <property type="term" value="F:nucleic acid binding"/>
    <property type="evidence" value="ECO:0007669"/>
    <property type="project" value="InterPro"/>
</dbReference>
<dbReference type="Gene3D" id="3.30.420.10">
    <property type="entry name" value="Ribonuclease H-like superfamily/Ribonuclease H"/>
    <property type="match status" value="1"/>
</dbReference>
<feature type="compositionally biased region" description="Polar residues" evidence="1">
    <location>
        <begin position="1"/>
        <end position="11"/>
    </location>
</feature>